<dbReference type="PROSITE" id="PS00623">
    <property type="entry name" value="GMC_OXRED_1"/>
    <property type="match status" value="1"/>
</dbReference>
<comment type="similarity">
    <text evidence="2 5">Belongs to the GMC oxidoreductase family.</text>
</comment>
<evidence type="ECO:0000256" key="5">
    <source>
        <dbReference type="RuleBase" id="RU003968"/>
    </source>
</evidence>
<dbReference type="PANTHER" id="PTHR11552">
    <property type="entry name" value="GLUCOSE-METHANOL-CHOLINE GMC OXIDOREDUCTASE"/>
    <property type="match status" value="1"/>
</dbReference>
<dbReference type="SUPFAM" id="SSF54373">
    <property type="entry name" value="FAD-linked reductases, C-terminal domain"/>
    <property type="match status" value="1"/>
</dbReference>
<dbReference type="EMBL" id="JBEUOH010000006">
    <property type="protein sequence ID" value="KAL0892659.1"/>
    <property type="molecule type" value="Genomic_DNA"/>
</dbReference>
<protein>
    <recommendedName>
        <fullName evidence="6 7">Glucose-methanol-choline oxidoreductase N-terminal domain-containing protein</fullName>
    </recommendedName>
</protein>
<dbReference type="Proteomes" id="UP001549920">
    <property type="component" value="Unassembled WGS sequence"/>
</dbReference>
<dbReference type="Gene3D" id="3.30.560.10">
    <property type="entry name" value="Glucose Oxidase, domain 3"/>
    <property type="match status" value="1"/>
</dbReference>
<comment type="cofactor">
    <cofactor evidence="1">
        <name>FAD</name>
        <dbReference type="ChEBI" id="CHEBI:57692"/>
    </cofactor>
</comment>
<dbReference type="InterPro" id="IPR036188">
    <property type="entry name" value="FAD/NAD-bd_sf"/>
</dbReference>
<organism evidence="8 9">
    <name type="scientific">Loxostege sticticalis</name>
    <name type="common">Beet webworm moth</name>
    <dbReference type="NCBI Taxonomy" id="481309"/>
    <lineage>
        <taxon>Eukaryota</taxon>
        <taxon>Metazoa</taxon>
        <taxon>Ecdysozoa</taxon>
        <taxon>Arthropoda</taxon>
        <taxon>Hexapoda</taxon>
        <taxon>Insecta</taxon>
        <taxon>Pterygota</taxon>
        <taxon>Neoptera</taxon>
        <taxon>Endopterygota</taxon>
        <taxon>Lepidoptera</taxon>
        <taxon>Glossata</taxon>
        <taxon>Ditrysia</taxon>
        <taxon>Pyraloidea</taxon>
        <taxon>Crambidae</taxon>
        <taxon>Pyraustinae</taxon>
        <taxon>Loxostege</taxon>
    </lineage>
</organism>
<dbReference type="Pfam" id="PF00732">
    <property type="entry name" value="GMC_oxred_N"/>
    <property type="match status" value="1"/>
</dbReference>
<keyword evidence="4 5" id="KW-0274">FAD</keyword>
<gene>
    <name evidence="8" type="ORF">ABMA27_014382</name>
</gene>
<evidence type="ECO:0000256" key="3">
    <source>
        <dbReference type="ARBA" id="ARBA00022630"/>
    </source>
</evidence>
<evidence type="ECO:0000313" key="9">
    <source>
        <dbReference type="Proteomes" id="UP001549920"/>
    </source>
</evidence>
<name>A0ABR3I8V2_LOXSC</name>
<dbReference type="InterPro" id="IPR007867">
    <property type="entry name" value="GMC_OxRtase_C"/>
</dbReference>
<feature type="domain" description="Glucose-methanol-choline oxidoreductase N-terminal" evidence="7">
    <location>
        <begin position="297"/>
        <end position="311"/>
    </location>
</feature>
<dbReference type="Pfam" id="PF05199">
    <property type="entry name" value="GMC_oxred_C"/>
    <property type="match status" value="1"/>
</dbReference>
<evidence type="ECO:0000256" key="4">
    <source>
        <dbReference type="ARBA" id="ARBA00022827"/>
    </source>
</evidence>
<dbReference type="SUPFAM" id="SSF51905">
    <property type="entry name" value="FAD/NAD(P)-binding domain"/>
    <property type="match status" value="1"/>
</dbReference>
<evidence type="ECO:0000313" key="8">
    <source>
        <dbReference type="EMBL" id="KAL0892659.1"/>
    </source>
</evidence>
<dbReference type="PANTHER" id="PTHR11552:SF147">
    <property type="entry name" value="CHOLINE DEHYDROGENASE, MITOCHONDRIAL"/>
    <property type="match status" value="1"/>
</dbReference>
<dbReference type="PIRSF" id="PIRSF000137">
    <property type="entry name" value="Alcohol_oxidase"/>
    <property type="match status" value="1"/>
</dbReference>
<comment type="caution">
    <text evidence="8">The sequence shown here is derived from an EMBL/GenBank/DDBJ whole genome shotgun (WGS) entry which is preliminary data.</text>
</comment>
<dbReference type="InterPro" id="IPR000172">
    <property type="entry name" value="GMC_OxRdtase_N"/>
</dbReference>
<dbReference type="Gene3D" id="3.50.50.60">
    <property type="entry name" value="FAD/NAD(P)-binding domain"/>
    <property type="match status" value="1"/>
</dbReference>
<evidence type="ECO:0000259" key="6">
    <source>
        <dbReference type="PROSITE" id="PS00623"/>
    </source>
</evidence>
<evidence type="ECO:0000256" key="2">
    <source>
        <dbReference type="ARBA" id="ARBA00010790"/>
    </source>
</evidence>
<keyword evidence="3 5" id="KW-0285">Flavoprotein</keyword>
<reference evidence="8 9" key="1">
    <citation type="submission" date="2024-06" db="EMBL/GenBank/DDBJ databases">
        <title>A chromosome-level genome assembly of beet webworm, Loxostege sticticalis.</title>
        <authorList>
            <person name="Zhang Y."/>
        </authorList>
    </citation>
    <scope>NUCLEOTIDE SEQUENCE [LARGE SCALE GENOMIC DNA]</scope>
    <source>
        <strain evidence="8">AQ026</strain>
        <tissue evidence="8">Whole body</tissue>
    </source>
</reference>
<feature type="domain" description="Glucose-methanol-choline oxidoreductase N-terminal" evidence="6">
    <location>
        <begin position="119"/>
        <end position="142"/>
    </location>
</feature>
<accession>A0ABR3I8V2</accession>
<dbReference type="InterPro" id="IPR012132">
    <property type="entry name" value="GMC_OxRdtase"/>
</dbReference>
<evidence type="ECO:0000256" key="1">
    <source>
        <dbReference type="ARBA" id="ARBA00001974"/>
    </source>
</evidence>
<evidence type="ECO:0000259" key="7">
    <source>
        <dbReference type="PROSITE" id="PS00624"/>
    </source>
</evidence>
<proteinExistence type="inferred from homology"/>
<keyword evidence="9" id="KW-1185">Reference proteome</keyword>
<sequence length="576" mass="63742">MEAASTLSQFAHFQNVLSMVSLLNLTAFRYPEQATVQDGAEFDFVIVGAGSAGCVLANRLTEDPNVSVLLIEAGGDPPIESNLPNLFAYGFRSQNDWNYTTAQCSYKCHPNNVDQLPRGKMLGGSSSLNLMFYVRGDPHDYNTWADITKDQSWNYTNVLPYFIKSERLENTAILNSPTGFFHGDNGYLGVTQLNYNKTKVFLKAYKELGYKAVLDTNGNYTLGFMEAQVTIADGIRQSTANAFLTPAKYRPNLSVLKNHLVTKINFKKGVAKSVNVANDKGQIIILKASKEIILSAGAINSPQLLMLSGIGPKKHLNSVGVKVVADLPVGKNLQDHKLVTLYHTIGPATAPKPKNPYRFPAPTMTGYVAINKTQTNPDYQATVLIEDPQLLLQACLIIFSFEKDICQNIYNRIKNHSVLLSLIAPLQPKSRGNLLLKSTNPEDYPLINTKAYSDERDLEDVVTFLEDYSRLVNTTYFKKVGAEFIELKKCASFRVGSKEYWRCHAQCLVTTIYHYVGTCAMGSVVDSRLRVYGVKNLRVVDASIMPTITSGNTNAPTIMIAEKAADMVKGDHNLVK</sequence>
<dbReference type="PROSITE" id="PS00624">
    <property type="entry name" value="GMC_OXRED_2"/>
    <property type="match status" value="1"/>
</dbReference>